<keyword evidence="4" id="KW-0460">Magnesium</keyword>
<dbReference type="SFLD" id="SFLDG01129">
    <property type="entry name" value="C1.5:_HAD__Beta-PGM__Phosphata"/>
    <property type="match status" value="1"/>
</dbReference>
<reference evidence="5 6" key="1">
    <citation type="journal article" date="2018" name="Nat. Biotechnol.">
        <title>A standardized bacterial taxonomy based on genome phylogeny substantially revises the tree of life.</title>
        <authorList>
            <person name="Parks D.H."/>
            <person name="Chuvochina M."/>
            <person name="Waite D.W."/>
            <person name="Rinke C."/>
            <person name="Skarshewski A."/>
            <person name="Chaumeil P.A."/>
            <person name="Hugenholtz P."/>
        </authorList>
    </citation>
    <scope>NUCLEOTIDE SEQUENCE [LARGE SCALE GENOMIC DNA]</scope>
    <source>
        <strain evidence="5">UBA9015</strain>
    </source>
</reference>
<dbReference type="AlphaFoldDB" id="A0A3D0WCL5"/>
<name>A0A3D0WCL5_9SPHN</name>
<evidence type="ECO:0000256" key="2">
    <source>
        <dbReference type="ARBA" id="ARBA00006171"/>
    </source>
</evidence>
<dbReference type="InterPro" id="IPR051600">
    <property type="entry name" value="Beta-PGM-like"/>
</dbReference>
<dbReference type="InterPro" id="IPR036412">
    <property type="entry name" value="HAD-like_sf"/>
</dbReference>
<dbReference type="Gene3D" id="1.10.150.240">
    <property type="entry name" value="Putative phosphatase, domain 2"/>
    <property type="match status" value="1"/>
</dbReference>
<dbReference type="NCBIfam" id="TIGR01509">
    <property type="entry name" value="HAD-SF-IA-v3"/>
    <property type="match status" value="1"/>
</dbReference>
<comment type="cofactor">
    <cofactor evidence="1">
        <name>Mg(2+)</name>
        <dbReference type="ChEBI" id="CHEBI:18420"/>
    </cofactor>
</comment>
<gene>
    <name evidence="5" type="ORF">DEP91_06130</name>
</gene>
<dbReference type="PANTHER" id="PTHR46193">
    <property type="entry name" value="6-PHOSPHOGLUCONATE PHOSPHATASE"/>
    <property type="match status" value="1"/>
</dbReference>
<dbReference type="Proteomes" id="UP000262699">
    <property type="component" value="Unassembled WGS sequence"/>
</dbReference>
<evidence type="ECO:0000313" key="5">
    <source>
        <dbReference type="EMBL" id="HCB75738.1"/>
    </source>
</evidence>
<proteinExistence type="inferred from homology"/>
<dbReference type="InterPro" id="IPR023214">
    <property type="entry name" value="HAD_sf"/>
</dbReference>
<sequence>MKFSGLIFDFDGVLVESEYEGNRHLAEYLTGIGHPHSPAEAMRHYMGLSGRAFIDAIEGRIGRPLPDGFHAEREVENERVLRDGIGELAGAIAFVRSLPPELPRAIASSSSVHWIRTHLRHLGLEDAFGDHVYSGKEHVARGKPAPDLYLHAAAAIGVPIEDCAILEDSPVGATGAVASGGYVIGLCAGTHCPPDHAAVLRAIGVQAIAADFGEVARAIGL</sequence>
<dbReference type="Pfam" id="PF00702">
    <property type="entry name" value="Hydrolase"/>
    <property type="match status" value="1"/>
</dbReference>
<keyword evidence="3" id="KW-0479">Metal-binding</keyword>
<evidence type="ECO:0000313" key="6">
    <source>
        <dbReference type="Proteomes" id="UP000262699"/>
    </source>
</evidence>
<evidence type="ECO:0000256" key="4">
    <source>
        <dbReference type="ARBA" id="ARBA00022842"/>
    </source>
</evidence>
<dbReference type="PANTHER" id="PTHR46193:SF10">
    <property type="entry name" value="6-PHOSPHOGLUCONATE PHOSPHATASE"/>
    <property type="match status" value="1"/>
</dbReference>
<dbReference type="SUPFAM" id="SSF56784">
    <property type="entry name" value="HAD-like"/>
    <property type="match status" value="1"/>
</dbReference>
<dbReference type="InterPro" id="IPR023198">
    <property type="entry name" value="PGP-like_dom2"/>
</dbReference>
<dbReference type="GO" id="GO:0003824">
    <property type="term" value="F:catalytic activity"/>
    <property type="evidence" value="ECO:0007669"/>
    <property type="project" value="UniProtKB-ARBA"/>
</dbReference>
<dbReference type="EMBL" id="DOYJ01000171">
    <property type="protein sequence ID" value="HCB75738.1"/>
    <property type="molecule type" value="Genomic_DNA"/>
</dbReference>
<evidence type="ECO:0000256" key="1">
    <source>
        <dbReference type="ARBA" id="ARBA00001946"/>
    </source>
</evidence>
<dbReference type="Gene3D" id="3.40.50.1000">
    <property type="entry name" value="HAD superfamily/HAD-like"/>
    <property type="match status" value="1"/>
</dbReference>
<dbReference type="InterPro" id="IPR006439">
    <property type="entry name" value="HAD-SF_hydro_IA"/>
</dbReference>
<organism evidence="5 6">
    <name type="scientific">Sphingomonas bacterium</name>
    <dbReference type="NCBI Taxonomy" id="1895847"/>
    <lineage>
        <taxon>Bacteria</taxon>
        <taxon>Pseudomonadati</taxon>
        <taxon>Pseudomonadota</taxon>
        <taxon>Alphaproteobacteria</taxon>
        <taxon>Sphingomonadales</taxon>
        <taxon>Sphingomonadaceae</taxon>
        <taxon>Sphingomonas</taxon>
    </lineage>
</organism>
<protein>
    <submittedName>
        <fullName evidence="5">Haloacid dehalogenase</fullName>
    </submittedName>
</protein>
<dbReference type="SFLD" id="SFLDS00003">
    <property type="entry name" value="Haloacid_Dehalogenase"/>
    <property type="match status" value="1"/>
</dbReference>
<dbReference type="GO" id="GO:0046872">
    <property type="term" value="F:metal ion binding"/>
    <property type="evidence" value="ECO:0007669"/>
    <property type="project" value="UniProtKB-KW"/>
</dbReference>
<evidence type="ECO:0000256" key="3">
    <source>
        <dbReference type="ARBA" id="ARBA00022723"/>
    </source>
</evidence>
<accession>A0A3D0WCL5</accession>
<comment type="caution">
    <text evidence="5">The sequence shown here is derived from an EMBL/GenBank/DDBJ whole genome shotgun (WGS) entry which is preliminary data.</text>
</comment>
<comment type="similarity">
    <text evidence="2">Belongs to the HAD-like hydrolase superfamily. CbbY/CbbZ/Gph/YieH family.</text>
</comment>